<evidence type="ECO:0000256" key="4">
    <source>
        <dbReference type="ARBA" id="ARBA00023242"/>
    </source>
</evidence>
<dbReference type="SMART" id="SM00360">
    <property type="entry name" value="RRM"/>
    <property type="match status" value="2"/>
</dbReference>
<evidence type="ECO:0000259" key="7">
    <source>
        <dbReference type="PROSITE" id="PS50102"/>
    </source>
</evidence>
<dbReference type="SUPFAM" id="SSF54928">
    <property type="entry name" value="RNA-binding domain, RBD"/>
    <property type="match status" value="2"/>
</dbReference>
<evidence type="ECO:0000256" key="6">
    <source>
        <dbReference type="SAM" id="MobiDB-lite"/>
    </source>
</evidence>
<feature type="region of interest" description="Disordered" evidence="6">
    <location>
        <begin position="1"/>
        <end position="74"/>
    </location>
</feature>
<dbReference type="GO" id="GO:0005730">
    <property type="term" value="C:nucleolus"/>
    <property type="evidence" value="ECO:0007669"/>
    <property type="project" value="UniProtKB-SubCell"/>
</dbReference>
<gene>
    <name evidence="8" type="ORF">CRG98_033864</name>
</gene>
<feature type="region of interest" description="Disordered" evidence="6">
    <location>
        <begin position="100"/>
        <end position="130"/>
    </location>
</feature>
<evidence type="ECO:0000256" key="5">
    <source>
        <dbReference type="PROSITE-ProRule" id="PRU00176"/>
    </source>
</evidence>
<keyword evidence="4" id="KW-0539">Nucleus</keyword>
<evidence type="ECO:0000313" key="9">
    <source>
        <dbReference type="Proteomes" id="UP000233551"/>
    </source>
</evidence>
<comment type="similarity">
    <text evidence="2">Belongs to the RRM RBM34 family.</text>
</comment>
<feature type="compositionally biased region" description="Basic and acidic residues" evidence="6">
    <location>
        <begin position="189"/>
        <end position="213"/>
    </location>
</feature>
<dbReference type="EMBL" id="PGOL01002701">
    <property type="protein sequence ID" value="PKI45731.1"/>
    <property type="molecule type" value="Genomic_DNA"/>
</dbReference>
<dbReference type="GO" id="GO:0003723">
    <property type="term" value="F:RNA binding"/>
    <property type="evidence" value="ECO:0007669"/>
    <property type="project" value="UniProtKB-UniRule"/>
</dbReference>
<evidence type="ECO:0000256" key="1">
    <source>
        <dbReference type="ARBA" id="ARBA00004604"/>
    </source>
</evidence>
<feature type="compositionally biased region" description="Polar residues" evidence="6">
    <location>
        <begin position="542"/>
        <end position="551"/>
    </location>
</feature>
<dbReference type="STRING" id="22663.A0A2I0IP06"/>
<feature type="compositionally biased region" description="Basic and acidic residues" evidence="6">
    <location>
        <begin position="308"/>
        <end position="319"/>
    </location>
</feature>
<dbReference type="PROSITE" id="PS50102">
    <property type="entry name" value="RRM"/>
    <property type="match status" value="2"/>
</dbReference>
<dbReference type="AlphaFoldDB" id="A0A2I0IP06"/>
<dbReference type="PANTHER" id="PTHR23236:SF25">
    <property type="entry name" value="RNA-BINDING PROTEIN 34"/>
    <property type="match status" value="1"/>
</dbReference>
<evidence type="ECO:0000256" key="3">
    <source>
        <dbReference type="ARBA" id="ARBA00022884"/>
    </source>
</evidence>
<dbReference type="Gene3D" id="3.30.70.330">
    <property type="match status" value="2"/>
</dbReference>
<feature type="region of interest" description="Disordered" evidence="6">
    <location>
        <begin position="143"/>
        <end position="292"/>
    </location>
</feature>
<dbReference type="InterPro" id="IPR034221">
    <property type="entry name" value="RBM34_RRM2"/>
</dbReference>
<feature type="domain" description="RRM" evidence="7">
    <location>
        <begin position="459"/>
        <end position="540"/>
    </location>
</feature>
<accession>A0A2I0IP06</accession>
<organism evidence="8 9">
    <name type="scientific">Punica granatum</name>
    <name type="common">Pomegranate</name>
    <dbReference type="NCBI Taxonomy" id="22663"/>
    <lineage>
        <taxon>Eukaryota</taxon>
        <taxon>Viridiplantae</taxon>
        <taxon>Streptophyta</taxon>
        <taxon>Embryophyta</taxon>
        <taxon>Tracheophyta</taxon>
        <taxon>Spermatophyta</taxon>
        <taxon>Magnoliopsida</taxon>
        <taxon>eudicotyledons</taxon>
        <taxon>Gunneridae</taxon>
        <taxon>Pentapetalae</taxon>
        <taxon>rosids</taxon>
        <taxon>malvids</taxon>
        <taxon>Myrtales</taxon>
        <taxon>Lythraceae</taxon>
        <taxon>Punica</taxon>
    </lineage>
</organism>
<evidence type="ECO:0000313" key="8">
    <source>
        <dbReference type="EMBL" id="PKI45731.1"/>
    </source>
</evidence>
<comment type="subcellular location">
    <subcellularLocation>
        <location evidence="1">Nucleus</location>
        <location evidence="1">Nucleolus</location>
    </subcellularLocation>
</comment>
<sequence length="673" mass="73717">MGSLPKTHTPRMRSPMIGDRTKFPRSVGSSRGRGGRKGIQSINPSRSLFGEKKTLSEKEGSGSGLGSPSCHPSLLMNSSIVLESQGFKSVLLSSPETSLRLMGKKKEKKPEASSSVGPNDDDSAQPDVFNTLFGDVAGQSSFSSIFSDNNPFKRKHSELKRGFGTSDRPAESPENGDSAKVEVKKRKASRDSIDEATKDPLELAKSKKEKQKDASSAASVSKSVLKKLKERDAQADSDSNASLEVPRAKASEPGLASDAVVSNDKQEARDVGVDGEKSNEEDREKRKKRKRDELEKAYEIMKYGPSGKEADNGEGEKVVGKKRKKADNPADMLVAKEEGFDDENKLLRTVFVGNLPLKMKKKALLKEFSKFGEVESVRIRSVPILDTKVPRKGAVITKKINDAVDSIHAYVVFKSEESAKASLAHNMAVVGGNHIRVDRACPPRKKLKGEDTPVYDNKRTVFVGNLPFDVKDEEVYQLFACINNLESSIEAVRVVRDPHTSLGKGIAYVLFKTREAANLVVKKRSLKLRDRQLRLFHARPDSTPSKRSNPSPAEGANSPSKKMALDSNTPNKPKKPSKADLSYEGLHGKKASSALKKPWKKSIGVVKSGKGSAKRGSAGKERTSKRPAVAARKAKANAMNEIGSPLNRTDKKRKLESRTPDSFQQKRKVKKFK</sequence>
<reference evidence="8 9" key="1">
    <citation type="submission" date="2017-11" db="EMBL/GenBank/DDBJ databases">
        <title>De-novo sequencing of pomegranate (Punica granatum L.) genome.</title>
        <authorList>
            <person name="Akparov Z."/>
            <person name="Amiraslanov A."/>
            <person name="Hajiyeva S."/>
            <person name="Abbasov M."/>
            <person name="Kaur K."/>
            <person name="Hamwieh A."/>
            <person name="Solovyev V."/>
            <person name="Salamov A."/>
            <person name="Braich B."/>
            <person name="Kosarev P."/>
            <person name="Mahmoud A."/>
            <person name="Hajiyev E."/>
            <person name="Babayeva S."/>
            <person name="Izzatullayeva V."/>
            <person name="Mammadov A."/>
            <person name="Mammadov A."/>
            <person name="Sharifova S."/>
            <person name="Ojaghi J."/>
            <person name="Eynullazada K."/>
            <person name="Bayramov B."/>
            <person name="Abdulazimova A."/>
            <person name="Shahmuradov I."/>
        </authorList>
    </citation>
    <scope>NUCLEOTIDE SEQUENCE [LARGE SCALE GENOMIC DNA]</scope>
    <source>
        <strain evidence="9">cv. AG2017</strain>
        <tissue evidence="8">Leaf</tissue>
    </source>
</reference>
<dbReference type="Pfam" id="PF00076">
    <property type="entry name" value="RRM_1"/>
    <property type="match status" value="2"/>
</dbReference>
<feature type="region of interest" description="Disordered" evidence="6">
    <location>
        <begin position="534"/>
        <end position="673"/>
    </location>
</feature>
<dbReference type="InterPro" id="IPR035979">
    <property type="entry name" value="RBD_domain_sf"/>
</dbReference>
<dbReference type="CDD" id="cd12394">
    <property type="entry name" value="RRM1_RBM34"/>
    <property type="match status" value="1"/>
</dbReference>
<keyword evidence="3 5" id="KW-0694">RNA-binding</keyword>
<keyword evidence="9" id="KW-1185">Reference proteome</keyword>
<dbReference type="InterPro" id="IPR012677">
    <property type="entry name" value="Nucleotide-bd_a/b_plait_sf"/>
</dbReference>
<feature type="compositionally biased region" description="Basic and acidic residues" evidence="6">
    <location>
        <begin position="49"/>
        <end position="60"/>
    </location>
</feature>
<dbReference type="CDD" id="cd12395">
    <property type="entry name" value="RRM2_RBM34"/>
    <property type="match status" value="1"/>
</dbReference>
<comment type="caution">
    <text evidence="8">The sequence shown here is derived from an EMBL/GenBank/DDBJ whole genome shotgun (WGS) entry which is preliminary data.</text>
</comment>
<feature type="compositionally biased region" description="Low complexity" evidence="6">
    <location>
        <begin position="214"/>
        <end position="223"/>
    </location>
</feature>
<name>A0A2I0IP06_PUNGR</name>
<protein>
    <recommendedName>
        <fullName evidence="7">RRM domain-containing protein</fullName>
    </recommendedName>
</protein>
<feature type="compositionally biased region" description="Basic and acidic residues" evidence="6">
    <location>
        <begin position="264"/>
        <end position="284"/>
    </location>
</feature>
<feature type="region of interest" description="Disordered" evidence="6">
    <location>
        <begin position="304"/>
        <end position="324"/>
    </location>
</feature>
<feature type="compositionally biased region" description="Low complexity" evidence="6">
    <location>
        <begin position="601"/>
        <end position="616"/>
    </location>
</feature>
<evidence type="ECO:0000256" key="2">
    <source>
        <dbReference type="ARBA" id="ARBA00007077"/>
    </source>
</evidence>
<feature type="domain" description="RRM" evidence="7">
    <location>
        <begin position="348"/>
        <end position="442"/>
    </location>
</feature>
<proteinExistence type="inferred from homology"/>
<dbReference type="InterPro" id="IPR000504">
    <property type="entry name" value="RRM_dom"/>
</dbReference>
<dbReference type="Proteomes" id="UP000233551">
    <property type="component" value="Unassembled WGS sequence"/>
</dbReference>
<dbReference type="PANTHER" id="PTHR23236">
    <property type="entry name" value="EUKARYOTIC TRANSLATION INITIATION FACTOR 4B/4H"/>
    <property type="match status" value="1"/>
</dbReference>